<evidence type="ECO:0000256" key="4">
    <source>
        <dbReference type="PROSITE-ProRule" id="PRU00335"/>
    </source>
</evidence>
<evidence type="ECO:0000256" key="1">
    <source>
        <dbReference type="ARBA" id="ARBA00023015"/>
    </source>
</evidence>
<keyword evidence="2 4" id="KW-0238">DNA-binding</keyword>
<feature type="compositionally biased region" description="Basic residues" evidence="5">
    <location>
        <begin position="236"/>
        <end position="245"/>
    </location>
</feature>
<feature type="compositionally biased region" description="Polar residues" evidence="5">
    <location>
        <begin position="208"/>
        <end position="220"/>
    </location>
</feature>
<evidence type="ECO:0000313" key="8">
    <source>
        <dbReference type="Proteomes" id="UP000826012"/>
    </source>
</evidence>
<dbReference type="PRINTS" id="PR00455">
    <property type="entry name" value="HTHTETR"/>
</dbReference>
<dbReference type="RefSeq" id="WP_250160786.1">
    <property type="nucleotide sequence ID" value="NZ_AP024828.1"/>
</dbReference>
<keyword evidence="3" id="KW-0804">Transcription</keyword>
<dbReference type="EMBL" id="AP024828">
    <property type="protein sequence ID" value="BCZ22083.1"/>
    <property type="molecule type" value="Genomic_DNA"/>
</dbReference>
<evidence type="ECO:0000259" key="6">
    <source>
        <dbReference type="PROSITE" id="PS50977"/>
    </source>
</evidence>
<dbReference type="InterPro" id="IPR050109">
    <property type="entry name" value="HTH-type_TetR-like_transc_reg"/>
</dbReference>
<reference evidence="7 8" key="2">
    <citation type="submission" date="2021-07" db="EMBL/GenBank/DDBJ databases">
        <authorList>
            <person name="Matsumoto Y."/>
            <person name="Motooka D."/>
            <person name="Nakamura S."/>
        </authorList>
    </citation>
    <scope>NUCLEOTIDE SEQUENCE [LARGE SCALE GENOMIC DNA]</scope>
    <source>
        <strain evidence="7 8">TY59</strain>
    </source>
</reference>
<dbReference type="PANTHER" id="PTHR30055:SF234">
    <property type="entry name" value="HTH-TYPE TRANSCRIPTIONAL REGULATOR BETI"/>
    <property type="match status" value="1"/>
</dbReference>
<protein>
    <submittedName>
        <fullName evidence="7">TetR family transcriptional regulator</fullName>
    </submittedName>
</protein>
<feature type="compositionally biased region" description="Low complexity" evidence="5">
    <location>
        <begin position="224"/>
        <end position="235"/>
    </location>
</feature>
<feature type="region of interest" description="Disordered" evidence="5">
    <location>
        <begin position="208"/>
        <end position="245"/>
    </location>
</feature>
<dbReference type="Proteomes" id="UP000826012">
    <property type="component" value="Chromosome"/>
</dbReference>
<dbReference type="InterPro" id="IPR036271">
    <property type="entry name" value="Tet_transcr_reg_TetR-rel_C_sf"/>
</dbReference>
<feature type="domain" description="HTH tetR-type" evidence="6">
    <location>
        <begin position="20"/>
        <end position="80"/>
    </location>
</feature>
<name>A0ABM7SLJ4_9MYCO</name>
<organism evidence="7 8">
    <name type="scientific">Mycobacterium senriense</name>
    <dbReference type="NCBI Taxonomy" id="2775496"/>
    <lineage>
        <taxon>Bacteria</taxon>
        <taxon>Bacillati</taxon>
        <taxon>Actinomycetota</taxon>
        <taxon>Actinomycetes</taxon>
        <taxon>Mycobacteriales</taxon>
        <taxon>Mycobacteriaceae</taxon>
        <taxon>Mycobacterium</taxon>
        <taxon>Mycobacterium avium complex (MAC)</taxon>
    </lineage>
</organism>
<keyword evidence="8" id="KW-1185">Reference proteome</keyword>
<dbReference type="InterPro" id="IPR041490">
    <property type="entry name" value="KstR2_TetR_C"/>
</dbReference>
<gene>
    <name evidence="7" type="ORF">MTY59_19380</name>
</gene>
<dbReference type="PANTHER" id="PTHR30055">
    <property type="entry name" value="HTH-TYPE TRANSCRIPTIONAL REGULATOR RUTR"/>
    <property type="match status" value="1"/>
</dbReference>
<evidence type="ECO:0000313" key="7">
    <source>
        <dbReference type="EMBL" id="BCZ22083.1"/>
    </source>
</evidence>
<dbReference type="SUPFAM" id="SSF48498">
    <property type="entry name" value="Tetracyclin repressor-like, C-terminal domain"/>
    <property type="match status" value="1"/>
</dbReference>
<feature type="DNA-binding region" description="H-T-H motif" evidence="4">
    <location>
        <begin position="43"/>
        <end position="62"/>
    </location>
</feature>
<proteinExistence type="predicted"/>
<dbReference type="InterPro" id="IPR009057">
    <property type="entry name" value="Homeodomain-like_sf"/>
</dbReference>
<feature type="region of interest" description="Disordered" evidence="5">
    <location>
        <begin position="1"/>
        <end position="21"/>
    </location>
</feature>
<dbReference type="Gene3D" id="1.10.10.60">
    <property type="entry name" value="Homeodomain-like"/>
    <property type="match status" value="1"/>
</dbReference>
<sequence>MPRNPPPTKADADSANSKSQRTRARILDAAARVLSVKGFAGTRLTDVADYAEIQAPAIYYYFPSREDLIEEVMYCGIHDMRTHLRTTLDALPAGTAPMDRIMVAVEAHLRHALELSDYTTASIRNSGQIPSRLSKRQKKEEAAYGRIWQGLFADAVAEGDVNPELDPQLARFLVMGAMNWTAEWWDPRRGSVDAIVANAQLLVRSGLTSATKASAPATQRSAKRAATSARPTGARARSRARRPSE</sequence>
<dbReference type="SUPFAM" id="SSF46689">
    <property type="entry name" value="Homeodomain-like"/>
    <property type="match status" value="1"/>
</dbReference>
<dbReference type="PROSITE" id="PS50977">
    <property type="entry name" value="HTH_TETR_2"/>
    <property type="match status" value="1"/>
</dbReference>
<dbReference type="Pfam" id="PF17932">
    <property type="entry name" value="TetR_C_24"/>
    <property type="match status" value="1"/>
</dbReference>
<evidence type="ECO:0000256" key="2">
    <source>
        <dbReference type="ARBA" id="ARBA00023125"/>
    </source>
</evidence>
<reference evidence="7 8" key="1">
    <citation type="submission" date="2021-07" db="EMBL/GenBank/DDBJ databases">
        <title>Complete genome sequence of nontuberculous Mycobacterium sp. TY59.</title>
        <authorList>
            <person name="Fukushima K."/>
        </authorList>
    </citation>
    <scope>NUCLEOTIDE SEQUENCE [LARGE SCALE GENOMIC DNA]</scope>
    <source>
        <strain evidence="7 8">TY59</strain>
    </source>
</reference>
<accession>A0ABM7SLJ4</accession>
<dbReference type="Pfam" id="PF00440">
    <property type="entry name" value="TetR_N"/>
    <property type="match status" value="1"/>
</dbReference>
<dbReference type="InterPro" id="IPR001647">
    <property type="entry name" value="HTH_TetR"/>
</dbReference>
<evidence type="ECO:0000256" key="5">
    <source>
        <dbReference type="SAM" id="MobiDB-lite"/>
    </source>
</evidence>
<evidence type="ECO:0000256" key="3">
    <source>
        <dbReference type="ARBA" id="ARBA00023163"/>
    </source>
</evidence>
<keyword evidence="1" id="KW-0805">Transcription regulation</keyword>
<dbReference type="Gene3D" id="1.10.357.10">
    <property type="entry name" value="Tetracycline Repressor, domain 2"/>
    <property type="match status" value="1"/>
</dbReference>